<protein>
    <recommendedName>
        <fullName evidence="1">SnoaL-like domain-containing protein</fullName>
    </recommendedName>
</protein>
<feature type="domain" description="SnoaL-like" evidence="1">
    <location>
        <begin position="10"/>
        <end position="97"/>
    </location>
</feature>
<evidence type="ECO:0000313" key="2">
    <source>
        <dbReference type="EMBL" id="SBW12315.1"/>
    </source>
</evidence>
<dbReference type="Gene3D" id="3.10.450.50">
    <property type="match status" value="1"/>
</dbReference>
<dbReference type="AlphaFoldDB" id="A0A212KL43"/>
<sequence length="112" mass="12151">MSTNMPEAVEIFMETMNTAETEKLDSCLASEAVLFDPGENNEISGINAIKAFVADSKEKFDLCTTVIDAISTAESTKVITLTKGNFPGSPQKFSYEFIVKHGLIQSINILPA</sequence>
<gene>
    <name evidence="2" type="ORF">KM92DES2_20434</name>
</gene>
<accession>A0A212KL43</accession>
<dbReference type="Pfam" id="PF12680">
    <property type="entry name" value="SnoaL_2"/>
    <property type="match status" value="1"/>
</dbReference>
<organism evidence="2">
    <name type="scientific">uncultured Desulfovibrio sp</name>
    <dbReference type="NCBI Taxonomy" id="167968"/>
    <lineage>
        <taxon>Bacteria</taxon>
        <taxon>Pseudomonadati</taxon>
        <taxon>Thermodesulfobacteriota</taxon>
        <taxon>Desulfovibrionia</taxon>
        <taxon>Desulfovibrionales</taxon>
        <taxon>Desulfovibrionaceae</taxon>
        <taxon>Desulfovibrio</taxon>
        <taxon>environmental samples</taxon>
    </lineage>
</organism>
<dbReference type="InterPro" id="IPR037401">
    <property type="entry name" value="SnoaL-like"/>
</dbReference>
<name>A0A212KL43_9BACT</name>
<evidence type="ECO:0000259" key="1">
    <source>
        <dbReference type="Pfam" id="PF12680"/>
    </source>
</evidence>
<reference evidence="2" key="1">
    <citation type="submission" date="2016-04" db="EMBL/GenBank/DDBJ databases">
        <authorList>
            <person name="Evans L.H."/>
            <person name="Alamgir A."/>
            <person name="Owens N."/>
            <person name="Weber N.D."/>
            <person name="Virtaneva K."/>
            <person name="Barbian K."/>
            <person name="Babar A."/>
            <person name="Rosenke K."/>
        </authorList>
    </citation>
    <scope>NUCLEOTIDE SEQUENCE</scope>
    <source>
        <strain evidence="2">92-2</strain>
    </source>
</reference>
<dbReference type="EMBL" id="FLUP01000002">
    <property type="protein sequence ID" value="SBW12315.1"/>
    <property type="molecule type" value="Genomic_DNA"/>
</dbReference>
<dbReference type="RefSeq" id="WP_192111816.1">
    <property type="nucleotide sequence ID" value="NZ_CABUEN010000002.1"/>
</dbReference>
<dbReference type="InterPro" id="IPR032710">
    <property type="entry name" value="NTF2-like_dom_sf"/>
</dbReference>
<dbReference type="SUPFAM" id="SSF54427">
    <property type="entry name" value="NTF2-like"/>
    <property type="match status" value="1"/>
</dbReference>
<proteinExistence type="predicted"/>